<proteinExistence type="predicted"/>
<accession>A0ABT7J4C0</accession>
<keyword evidence="1" id="KW-0812">Transmembrane</keyword>
<organism evidence="2 3">
    <name type="scientific">Streptomyces fuscus</name>
    <dbReference type="NCBI Taxonomy" id="3048495"/>
    <lineage>
        <taxon>Bacteria</taxon>
        <taxon>Bacillati</taxon>
        <taxon>Actinomycetota</taxon>
        <taxon>Actinomycetes</taxon>
        <taxon>Kitasatosporales</taxon>
        <taxon>Streptomycetaceae</taxon>
        <taxon>Streptomyces</taxon>
    </lineage>
</organism>
<keyword evidence="1" id="KW-1133">Transmembrane helix</keyword>
<evidence type="ECO:0008006" key="4">
    <source>
        <dbReference type="Google" id="ProtNLM"/>
    </source>
</evidence>
<keyword evidence="1" id="KW-0472">Membrane</keyword>
<dbReference type="EMBL" id="JASJUS010000025">
    <property type="protein sequence ID" value="MDL2079696.1"/>
    <property type="molecule type" value="Genomic_DNA"/>
</dbReference>
<protein>
    <recommendedName>
        <fullName evidence="4">DUF3592 domain-containing protein</fullName>
    </recommendedName>
</protein>
<evidence type="ECO:0000313" key="3">
    <source>
        <dbReference type="Proteomes" id="UP001241926"/>
    </source>
</evidence>
<evidence type="ECO:0000313" key="2">
    <source>
        <dbReference type="EMBL" id="MDL2079696.1"/>
    </source>
</evidence>
<keyword evidence="3" id="KW-1185">Reference proteome</keyword>
<evidence type="ECO:0000256" key="1">
    <source>
        <dbReference type="SAM" id="Phobius"/>
    </source>
</evidence>
<dbReference type="RefSeq" id="WP_285435209.1">
    <property type="nucleotide sequence ID" value="NZ_JASJUS010000025.1"/>
</dbReference>
<gene>
    <name evidence="2" type="ORF">QNN03_24945</name>
</gene>
<sequence>MNLLVLAPLLVIVGVLYAAYDVLRDWLRLHRAWGSGLVAEGRCLRTYTSTRCVGEQGMDHTVRHHVYEFMTADGRGVRFAERGGPVCRIAGDFVTVYYSAGATVAATAVPPRPVRQAASTLGMLGFLGVVAVFAVFILAR</sequence>
<dbReference type="Proteomes" id="UP001241926">
    <property type="component" value="Unassembled WGS sequence"/>
</dbReference>
<reference evidence="2 3" key="1">
    <citation type="submission" date="2023-05" db="EMBL/GenBank/DDBJ databases">
        <title>Streptomyces fuscus sp. nov., a brown-black pigment producing actinomyces isolated from dry sand of Sea duck farm.</title>
        <authorList>
            <person name="Xie J."/>
            <person name="Shen N."/>
        </authorList>
    </citation>
    <scope>NUCLEOTIDE SEQUENCE [LARGE SCALE GENOMIC DNA]</scope>
    <source>
        <strain evidence="2 3">GXMU-J15</strain>
    </source>
</reference>
<name>A0ABT7J4C0_9ACTN</name>
<comment type="caution">
    <text evidence="2">The sequence shown here is derived from an EMBL/GenBank/DDBJ whole genome shotgun (WGS) entry which is preliminary data.</text>
</comment>
<feature type="transmembrane region" description="Helical" evidence="1">
    <location>
        <begin position="117"/>
        <end position="139"/>
    </location>
</feature>